<proteinExistence type="predicted"/>
<dbReference type="InterPro" id="IPR046373">
    <property type="entry name" value="Acyl-CoA_Oxase/DH_mid-dom_sf"/>
</dbReference>
<dbReference type="KEGG" id="mdr:MDOR_39310"/>
<dbReference type="InterPro" id="IPR009100">
    <property type="entry name" value="AcylCoA_DH/oxidase_NM_dom_sf"/>
</dbReference>
<dbReference type="EMBL" id="LQOS01000028">
    <property type="protein sequence ID" value="ORV40845.1"/>
    <property type="molecule type" value="Genomic_DNA"/>
</dbReference>
<evidence type="ECO:0000313" key="5">
    <source>
        <dbReference type="Proteomes" id="UP000467201"/>
    </source>
</evidence>
<dbReference type="Proteomes" id="UP000193564">
    <property type="component" value="Unassembled WGS sequence"/>
</dbReference>
<dbReference type="Proteomes" id="UP000467201">
    <property type="component" value="Chromosome"/>
</dbReference>
<name>A0A1X1T8M1_9MYCO</name>
<dbReference type="STRING" id="126673.AWC01_10260"/>
<dbReference type="AlphaFoldDB" id="A0A1X1T8M1"/>
<evidence type="ECO:0000313" key="3">
    <source>
        <dbReference type="EMBL" id="ORV40845.1"/>
    </source>
</evidence>
<dbReference type="SUPFAM" id="SSF56645">
    <property type="entry name" value="Acyl-CoA dehydrogenase NM domain-like"/>
    <property type="match status" value="1"/>
</dbReference>
<dbReference type="EMBL" id="AP022605">
    <property type="protein sequence ID" value="BBZ09762.1"/>
    <property type="molecule type" value="Genomic_DNA"/>
</dbReference>
<feature type="region of interest" description="Disordered" evidence="1">
    <location>
        <begin position="113"/>
        <end position="139"/>
    </location>
</feature>
<protein>
    <submittedName>
        <fullName evidence="3">Uncharacterized protein</fullName>
    </submittedName>
</protein>
<dbReference type="GO" id="GO:0016627">
    <property type="term" value="F:oxidoreductase activity, acting on the CH-CH group of donors"/>
    <property type="evidence" value="ECO:0007669"/>
    <property type="project" value="InterPro"/>
</dbReference>
<evidence type="ECO:0000256" key="1">
    <source>
        <dbReference type="SAM" id="MobiDB-lite"/>
    </source>
</evidence>
<evidence type="ECO:0000313" key="4">
    <source>
        <dbReference type="Proteomes" id="UP000193564"/>
    </source>
</evidence>
<reference evidence="2" key="3">
    <citation type="submission" date="2020-02" db="EMBL/GenBank/DDBJ databases">
        <authorList>
            <person name="Matsumoto Y."/>
            <person name="Motooka D."/>
            <person name="Nakamura S."/>
        </authorList>
    </citation>
    <scope>NUCLEOTIDE SEQUENCE</scope>
    <source>
        <strain evidence="2">JCM 12405</strain>
    </source>
</reference>
<keyword evidence="4" id="KW-1185">Reference proteome</keyword>
<feature type="region of interest" description="Disordered" evidence="1">
    <location>
        <begin position="1"/>
        <end position="30"/>
    </location>
</feature>
<evidence type="ECO:0000313" key="2">
    <source>
        <dbReference type="EMBL" id="BBZ09762.1"/>
    </source>
</evidence>
<reference evidence="3 4" key="1">
    <citation type="submission" date="2016-01" db="EMBL/GenBank/DDBJ databases">
        <title>The new phylogeny of the genus Mycobacterium.</title>
        <authorList>
            <person name="Tarcisio F."/>
            <person name="Conor M."/>
            <person name="Antonella G."/>
            <person name="Elisabetta G."/>
            <person name="Giulia F.S."/>
            <person name="Sara T."/>
            <person name="Anna F."/>
            <person name="Clotilde B."/>
            <person name="Roberto B."/>
            <person name="Veronica D.S."/>
            <person name="Fabio R."/>
            <person name="Monica P."/>
            <person name="Olivier J."/>
            <person name="Enrico T."/>
            <person name="Nicola S."/>
        </authorList>
    </citation>
    <scope>NUCLEOTIDE SEQUENCE [LARGE SCALE GENOMIC DNA]</scope>
    <source>
        <strain evidence="3 4">DSM 44339</strain>
    </source>
</reference>
<feature type="compositionally biased region" description="Basic residues" evidence="1">
    <location>
        <begin position="114"/>
        <end position="123"/>
    </location>
</feature>
<organism evidence="3 4">
    <name type="scientific">Mycolicibacterium doricum</name>
    <dbReference type="NCBI Taxonomy" id="126673"/>
    <lineage>
        <taxon>Bacteria</taxon>
        <taxon>Bacillati</taxon>
        <taxon>Actinomycetota</taxon>
        <taxon>Actinomycetes</taxon>
        <taxon>Mycobacteriales</taxon>
        <taxon>Mycobacteriaceae</taxon>
        <taxon>Mycolicibacterium</taxon>
    </lineage>
</organism>
<sequence length="139" mass="15265">MVTRRRADAAAAIREHSRDKASDAHEPTFDSEKVTLIPEVKEAWAATSGYIMRTIANANLLAESGTAEQVDVFVRPMLGSSLADIATRAEPQHDGTYRVFGSKMWISGVVHRPQVPRRGRRPVTAKDPAAPLESLDRTT</sequence>
<gene>
    <name evidence="3" type="ORF">AWC01_10260</name>
    <name evidence="2" type="ORF">MDOR_39310</name>
</gene>
<reference evidence="2 5" key="2">
    <citation type="journal article" date="2019" name="Emerg. Microbes Infect.">
        <title>Comprehensive subspecies identification of 175 nontuberculous mycobacteria species based on 7547 genomic profiles.</title>
        <authorList>
            <person name="Matsumoto Y."/>
            <person name="Kinjo T."/>
            <person name="Motooka D."/>
            <person name="Nabeya D."/>
            <person name="Jung N."/>
            <person name="Uechi K."/>
            <person name="Horii T."/>
            <person name="Iida T."/>
            <person name="Fujita J."/>
            <person name="Nakamura S."/>
        </authorList>
    </citation>
    <scope>NUCLEOTIDE SEQUENCE [LARGE SCALE GENOMIC DNA]</scope>
    <source>
        <strain evidence="2 5">JCM 12405</strain>
    </source>
</reference>
<accession>A0A1X1T8M1</accession>
<dbReference type="Gene3D" id="2.40.110.10">
    <property type="entry name" value="Butyryl-CoA Dehydrogenase, subunit A, domain 2"/>
    <property type="match status" value="1"/>
</dbReference>